<feature type="repeat" description="PPR" evidence="3">
    <location>
        <begin position="695"/>
        <end position="729"/>
    </location>
</feature>
<dbReference type="EMBL" id="JACXVP010000003">
    <property type="protein sequence ID" value="KAG5618410.1"/>
    <property type="molecule type" value="Genomic_DNA"/>
</dbReference>
<dbReference type="Pfam" id="PF01535">
    <property type="entry name" value="PPR"/>
    <property type="match status" value="7"/>
</dbReference>
<comment type="similarity">
    <text evidence="1">Belongs to the PPR family. PCMP-H subfamily.</text>
</comment>
<dbReference type="PANTHER" id="PTHR47926:SF383">
    <property type="entry name" value="DYW DOMAIN-CONTAINING PROTEIN"/>
    <property type="match status" value="1"/>
</dbReference>
<accession>A0A9J6A276</accession>
<comment type="caution">
    <text evidence="5">The sequence shown here is derived from an EMBL/GenBank/DDBJ whole genome shotgun (WGS) entry which is preliminary data.</text>
</comment>
<evidence type="ECO:0000256" key="3">
    <source>
        <dbReference type="PROSITE-ProRule" id="PRU00708"/>
    </source>
</evidence>
<feature type="repeat" description="PPR" evidence="3">
    <location>
        <begin position="594"/>
        <end position="628"/>
    </location>
</feature>
<name>A0A9J6A276_SOLCO</name>
<keyword evidence="6" id="KW-1185">Reference proteome</keyword>
<dbReference type="Gene3D" id="1.25.40.10">
    <property type="entry name" value="Tetratricopeptide repeat domain"/>
    <property type="match status" value="7"/>
</dbReference>
<keyword evidence="2" id="KW-0677">Repeat</keyword>
<feature type="compositionally biased region" description="Low complexity" evidence="4">
    <location>
        <begin position="1099"/>
        <end position="1108"/>
    </location>
</feature>
<evidence type="ECO:0008006" key="7">
    <source>
        <dbReference type="Google" id="ProtNLM"/>
    </source>
</evidence>
<dbReference type="InterPro" id="IPR046848">
    <property type="entry name" value="E_motif"/>
</dbReference>
<evidence type="ECO:0000256" key="4">
    <source>
        <dbReference type="SAM" id="MobiDB-lite"/>
    </source>
</evidence>
<dbReference type="Pfam" id="PF20431">
    <property type="entry name" value="E_motif"/>
    <property type="match status" value="1"/>
</dbReference>
<feature type="region of interest" description="Disordered" evidence="4">
    <location>
        <begin position="987"/>
        <end position="1010"/>
    </location>
</feature>
<reference evidence="5 6" key="1">
    <citation type="submission" date="2020-09" db="EMBL/GenBank/DDBJ databases">
        <title>De no assembly of potato wild relative species, Solanum commersonii.</title>
        <authorList>
            <person name="Cho K."/>
        </authorList>
    </citation>
    <scope>NUCLEOTIDE SEQUENCE [LARGE SCALE GENOMIC DNA]</scope>
    <source>
        <strain evidence="5">LZ3.2</strain>
        <tissue evidence="5">Leaf</tissue>
    </source>
</reference>
<feature type="repeat" description="PPR" evidence="3">
    <location>
        <begin position="256"/>
        <end position="290"/>
    </location>
</feature>
<dbReference type="InterPro" id="IPR002885">
    <property type="entry name" value="PPR_rpt"/>
</dbReference>
<dbReference type="InterPro" id="IPR046960">
    <property type="entry name" value="PPR_At4g14850-like_plant"/>
</dbReference>
<evidence type="ECO:0000313" key="6">
    <source>
        <dbReference type="Proteomes" id="UP000824120"/>
    </source>
</evidence>
<dbReference type="NCBIfam" id="TIGR00756">
    <property type="entry name" value="PPR"/>
    <property type="match status" value="4"/>
</dbReference>
<sequence length="1128" mass="125598">MFTLASFPTAAPATVAPLPAPNSCCRHQPQFQTVKVSPKPNKLRSFATTSVPKSAGSICTSPLEEDSIIAKSTLKNQLKNPLTLSEEITQLCESKSSSEVFRTFQENLEKAFYHSSEKSEALGVLLQACGKQKDIQTGRKVHEMVTSLTQLKDDVILCTRLISMYSMCGYPSDSLSVFHQLRSKKLYQWNVLMSGYTKNELWVDAICLFIELMTSTEERPDNFTFPLVIKACGGALDVGLGKATHGMAAKMGLVSDVFVSNALISMYGKFSLVEEAMKVFEHMPERNLVSSNSMISGFSANGYIEQSFDLFRNIFTGDEVLVPDTTTVVIMLPICAAAEEVEFGKIIHGLAVKLGIADELTVNNSLVDMYCKVGYFSDAQILFEKNESKNVVSWNSIIGGYSGEGDDRGTIHLMRRMQSTDEYVKANEVTLLNVLPVCQEESEQLIVKELHGYSLRNGLEYHELLTNAFIAAYAKCGFLRYAELVFYGVANKTVSSWNALISGYARNEDPSKALTLSSEMMDSGLLPDWFTIGSLLFACSHLKLLHCGTLIHSFVLRNGLETDMSTLVSLVSFYMTCGKPELAQRLFDTIEDKNVVSWNVMIAGYLQNALPDKTFCLLRDMVSHRFQPDEISVTSVLGACSKLSAVRLGKEVHCFALKSNLIEDSFVHCSIIDMYAKSGFIEMSKYVFDHIPLKDIASWTAMITGHAVHGLGMEAIKLFQEMQKWGFNPASLTYISILMACNHAGLIEEGRQYVKEMQTLHGLNPKLEHYACVIDMLARAGQFNDALNLMAEMPMQPDTQIWCSLLNSCIVHAQSNLGKKCANKLLELEPKRAEIYVLVSNFFARYGDWDSVRQVRDKMKELGLQKEIGCSQIEIGGNSYDFAHLNGEDKEQNRGSYNKLFRITYDLTHVLPVDDSKSFPGESSSQQWVLDFKNDSSREDISVFKESSEEQQCGRTCPETLVQCGISLHLKIGGAFIGKMDSSAANSVSNSPISSAPQSPRPPPPSQQHQEVSNLTVLKAVKKEEVIEDPLDDMETEQDEKFKRYEVEARRYLMSKYFSDKTIFGGNIFDVKMGINGEQVKLLLFVRFPGYQSYADPANFNDDNSSDSVSTMETPSQSTANGHQPSQS</sequence>
<dbReference type="GO" id="GO:0003729">
    <property type="term" value="F:mRNA binding"/>
    <property type="evidence" value="ECO:0007669"/>
    <property type="project" value="UniProtKB-ARBA"/>
</dbReference>
<dbReference type="FunFam" id="1.25.40.10:FF:000690">
    <property type="entry name" value="Pentatricopeptide repeat-containing protein"/>
    <property type="match status" value="1"/>
</dbReference>
<protein>
    <recommendedName>
        <fullName evidence="7">Pentatricopeptide repeat-containing protein</fullName>
    </recommendedName>
</protein>
<evidence type="ECO:0000313" key="5">
    <source>
        <dbReference type="EMBL" id="KAG5618410.1"/>
    </source>
</evidence>
<feature type="compositionally biased region" description="Polar residues" evidence="4">
    <location>
        <begin position="1109"/>
        <end position="1128"/>
    </location>
</feature>
<dbReference type="PROSITE" id="PS51375">
    <property type="entry name" value="PPR"/>
    <property type="match status" value="4"/>
</dbReference>
<dbReference type="PANTHER" id="PTHR47926">
    <property type="entry name" value="PENTATRICOPEPTIDE REPEAT-CONTAINING PROTEIN"/>
    <property type="match status" value="1"/>
</dbReference>
<dbReference type="Pfam" id="PF13041">
    <property type="entry name" value="PPR_2"/>
    <property type="match status" value="3"/>
</dbReference>
<dbReference type="FunFam" id="1.25.40.10:FF:000361">
    <property type="entry name" value="Pentatricopeptide repeat-containing protein chloroplastic"/>
    <property type="match status" value="2"/>
</dbReference>
<gene>
    <name evidence="5" type="ORF">H5410_018234</name>
</gene>
<organism evidence="5 6">
    <name type="scientific">Solanum commersonii</name>
    <name type="common">Commerson's wild potato</name>
    <name type="synonym">Commerson's nightshade</name>
    <dbReference type="NCBI Taxonomy" id="4109"/>
    <lineage>
        <taxon>Eukaryota</taxon>
        <taxon>Viridiplantae</taxon>
        <taxon>Streptophyta</taxon>
        <taxon>Embryophyta</taxon>
        <taxon>Tracheophyta</taxon>
        <taxon>Spermatophyta</taxon>
        <taxon>Magnoliopsida</taxon>
        <taxon>eudicotyledons</taxon>
        <taxon>Gunneridae</taxon>
        <taxon>Pentapetalae</taxon>
        <taxon>asterids</taxon>
        <taxon>lamiids</taxon>
        <taxon>Solanales</taxon>
        <taxon>Solanaceae</taxon>
        <taxon>Solanoideae</taxon>
        <taxon>Solaneae</taxon>
        <taxon>Solanum</taxon>
    </lineage>
</organism>
<feature type="region of interest" description="Disordered" evidence="4">
    <location>
        <begin position="1098"/>
        <end position="1128"/>
    </location>
</feature>
<dbReference type="Proteomes" id="UP000824120">
    <property type="component" value="Chromosome 3"/>
</dbReference>
<dbReference type="AlphaFoldDB" id="A0A9J6A276"/>
<evidence type="ECO:0000256" key="2">
    <source>
        <dbReference type="ARBA" id="ARBA00022737"/>
    </source>
</evidence>
<dbReference type="InterPro" id="IPR011990">
    <property type="entry name" value="TPR-like_helical_dom_sf"/>
</dbReference>
<proteinExistence type="inferred from homology"/>
<evidence type="ECO:0000256" key="1">
    <source>
        <dbReference type="ARBA" id="ARBA00006643"/>
    </source>
</evidence>
<dbReference type="OrthoDB" id="1859983at2759"/>
<feature type="repeat" description="PPR" evidence="3">
    <location>
        <begin position="493"/>
        <end position="527"/>
    </location>
</feature>
<dbReference type="GO" id="GO:0009451">
    <property type="term" value="P:RNA modification"/>
    <property type="evidence" value="ECO:0007669"/>
    <property type="project" value="InterPro"/>
</dbReference>